<dbReference type="EMBL" id="DTGG01000151">
    <property type="protein sequence ID" value="HFZ09441.1"/>
    <property type="molecule type" value="Genomic_DNA"/>
</dbReference>
<gene>
    <name evidence="2" type="ORF">ENV41_04860</name>
</gene>
<name>A0A7V3JAS9_UNCC3</name>
<accession>A0A7V3JAS9</accession>
<protein>
    <submittedName>
        <fullName evidence="2">Uncharacterized protein</fullName>
    </submittedName>
</protein>
<evidence type="ECO:0000313" key="2">
    <source>
        <dbReference type="EMBL" id="HFZ09441.1"/>
    </source>
</evidence>
<feature type="chain" id="PRO_5030550628" evidence="1">
    <location>
        <begin position="24"/>
        <end position="202"/>
    </location>
</feature>
<proteinExistence type="predicted"/>
<sequence length="202" mass="23243">MRRWTCLCLLFIALLLAYNYAFSQSVADVKEKVNLKKQELDKARKAISLLFSFVQKDDWKSVKARIYTDRALKETRGDDGKDCILAELKRDQDLLKKAKISKLEARRVDFEIGQAEGVDKPKHYRGVWIFAALSVGDRRTVELLKYGDRGPKVIAPVIQLDLIPTSSGYQIFNYYNFEKIKTDPNIVGPIVVDDQELFILRP</sequence>
<organism evidence="2">
    <name type="scientific">candidate division CPR3 bacterium</name>
    <dbReference type="NCBI Taxonomy" id="2268181"/>
    <lineage>
        <taxon>Bacteria</taxon>
        <taxon>Bacteria division CPR3</taxon>
    </lineage>
</organism>
<dbReference type="AlphaFoldDB" id="A0A7V3JAS9"/>
<reference evidence="2" key="1">
    <citation type="journal article" date="2020" name="mSystems">
        <title>Genome- and Community-Level Interaction Insights into Carbon Utilization and Element Cycling Functions of Hydrothermarchaeota in Hydrothermal Sediment.</title>
        <authorList>
            <person name="Zhou Z."/>
            <person name="Liu Y."/>
            <person name="Xu W."/>
            <person name="Pan J."/>
            <person name="Luo Z.H."/>
            <person name="Li M."/>
        </authorList>
    </citation>
    <scope>NUCLEOTIDE SEQUENCE [LARGE SCALE GENOMIC DNA]</scope>
    <source>
        <strain evidence="2">SpSt-757</strain>
    </source>
</reference>
<feature type="signal peptide" evidence="1">
    <location>
        <begin position="1"/>
        <end position="23"/>
    </location>
</feature>
<comment type="caution">
    <text evidence="2">The sequence shown here is derived from an EMBL/GenBank/DDBJ whole genome shotgun (WGS) entry which is preliminary data.</text>
</comment>
<keyword evidence="1" id="KW-0732">Signal</keyword>
<evidence type="ECO:0000256" key="1">
    <source>
        <dbReference type="SAM" id="SignalP"/>
    </source>
</evidence>